<proteinExistence type="predicted"/>
<evidence type="ECO:0000313" key="2">
    <source>
        <dbReference type="EMBL" id="SVD67722.1"/>
    </source>
</evidence>
<dbReference type="EMBL" id="UINC01166009">
    <property type="protein sequence ID" value="SVD67722.1"/>
    <property type="molecule type" value="Genomic_DNA"/>
</dbReference>
<reference evidence="2" key="1">
    <citation type="submission" date="2018-05" db="EMBL/GenBank/DDBJ databases">
        <authorList>
            <person name="Lanie J.A."/>
            <person name="Ng W.-L."/>
            <person name="Kazmierczak K.M."/>
            <person name="Andrzejewski T.M."/>
            <person name="Davidsen T.M."/>
            <person name="Wayne K.J."/>
            <person name="Tettelin H."/>
            <person name="Glass J.I."/>
            <person name="Rusch D."/>
            <person name="Podicherti R."/>
            <person name="Tsui H.-C.T."/>
            <person name="Winkler M.E."/>
        </authorList>
    </citation>
    <scope>NUCLEOTIDE SEQUENCE</scope>
</reference>
<feature type="transmembrane region" description="Helical" evidence="1">
    <location>
        <begin position="6"/>
        <end position="25"/>
    </location>
</feature>
<feature type="non-terminal residue" evidence="2">
    <location>
        <position position="271"/>
    </location>
</feature>
<evidence type="ECO:0000256" key="1">
    <source>
        <dbReference type="SAM" id="Phobius"/>
    </source>
</evidence>
<feature type="transmembrane region" description="Helical" evidence="1">
    <location>
        <begin position="247"/>
        <end position="265"/>
    </location>
</feature>
<keyword evidence="1" id="KW-0812">Transmembrane</keyword>
<organism evidence="2">
    <name type="scientific">marine metagenome</name>
    <dbReference type="NCBI Taxonomy" id="408172"/>
    <lineage>
        <taxon>unclassified sequences</taxon>
        <taxon>metagenomes</taxon>
        <taxon>ecological metagenomes</taxon>
    </lineage>
</organism>
<gene>
    <name evidence="2" type="ORF">METZ01_LOCUS420576</name>
</gene>
<keyword evidence="1" id="KW-0472">Membrane</keyword>
<accession>A0A382X9H8</accession>
<name>A0A382X9H8_9ZZZZ</name>
<feature type="non-terminal residue" evidence="2">
    <location>
        <position position="1"/>
    </location>
</feature>
<keyword evidence="1" id="KW-1133">Transmembrane helix</keyword>
<dbReference type="AlphaFoldDB" id="A0A382X9H8"/>
<protein>
    <submittedName>
        <fullName evidence="2">Uncharacterized protein</fullName>
    </submittedName>
</protein>
<feature type="transmembrane region" description="Helical" evidence="1">
    <location>
        <begin position="216"/>
        <end position="235"/>
    </location>
</feature>
<feature type="transmembrane region" description="Helical" evidence="1">
    <location>
        <begin position="46"/>
        <end position="65"/>
    </location>
</feature>
<sequence>GVMESFDVGGIFSLCLAAVIFVAVLNRDGQKNEHLAPNTLRGIAKVAVVALAAALMAGHALVNLSQTAGSAAAAMKASPLNQLEEAVKSARTQIQSAPDLGPIQKQQLLAKVEKQRLAQLEQIVQQQFDVATQWSVPPGETLRLAIPGLYGYRDNPHGWLNLAVPDDLRYWGGVGQEPAYTRALAENPRSHANAMESFAKVAGSQRLPFKRHAYPGLYAGCLVLLVAAWALVQSLRHQGVYSPAERRWVWVWAAGALGCLLLSWGHHAPFY</sequence>